<evidence type="ECO:0000256" key="7">
    <source>
        <dbReference type="HAMAP-Rule" id="MF_00259"/>
    </source>
</evidence>
<gene>
    <name evidence="7" type="primary">gcvT</name>
    <name evidence="11" type="ORF">CBF29_05855</name>
</gene>
<dbReference type="Proteomes" id="UP000287605">
    <property type="component" value="Unassembled WGS sequence"/>
</dbReference>
<dbReference type="GO" id="GO:0019464">
    <property type="term" value="P:glycine decarboxylation via glycine cleavage system"/>
    <property type="evidence" value="ECO:0007669"/>
    <property type="project" value="UniProtKB-UniRule"/>
</dbReference>
<evidence type="ECO:0000256" key="3">
    <source>
        <dbReference type="ARBA" id="ARBA00022576"/>
    </source>
</evidence>
<dbReference type="EMBL" id="NGKA01000007">
    <property type="protein sequence ID" value="RSU12651.1"/>
    <property type="molecule type" value="Genomic_DNA"/>
</dbReference>
<keyword evidence="3 7" id="KW-0032">Aminotransferase</keyword>
<sequence>MDKKTALYDTHINLKAKMVPFGGFSMPIEYQDSGVLKEHLAVRNEAGIFDVSHMGEFFIEGEGAVATLQKIFTNDFSKMKNGGIRYTLMCNEKGGIIEDLLVYKYSDQKFMLVVNAANHDKDFNWIQEHLLSNTTLTDRSEEIGLLAVQGPRTKEIFEKICRAEELPEKYYTFKENVEIAGVKADISRTGYTGEFGYEVYCRTEDLLTIFEKIMAAGEPLGLLPSGLGARDTLRLEAGMPLYGHEMNEDITPVEVDLGFAVKLAKEDFIGKDAIAAAQNSEKVRVGLEVVGRGIVREEAELLLADEKVGFTTSGTFSPSMKKGIAMAFVDRDKSEIGTVFDVKIRNRVLQAKIVTMPFNFKNQ</sequence>
<evidence type="ECO:0000256" key="2">
    <source>
        <dbReference type="ARBA" id="ARBA00012616"/>
    </source>
</evidence>
<proteinExistence type="inferred from homology"/>
<evidence type="ECO:0000259" key="10">
    <source>
        <dbReference type="Pfam" id="PF08669"/>
    </source>
</evidence>
<comment type="catalytic activity">
    <reaction evidence="6 7">
        <text>N(6)-[(R)-S(8)-aminomethyldihydrolipoyl]-L-lysyl-[protein] + (6S)-5,6,7,8-tetrahydrofolate = N(6)-[(R)-dihydrolipoyl]-L-lysyl-[protein] + (6R)-5,10-methylene-5,6,7,8-tetrahydrofolate + NH4(+)</text>
        <dbReference type="Rhea" id="RHEA:16945"/>
        <dbReference type="Rhea" id="RHEA-COMP:10475"/>
        <dbReference type="Rhea" id="RHEA-COMP:10492"/>
        <dbReference type="ChEBI" id="CHEBI:15636"/>
        <dbReference type="ChEBI" id="CHEBI:28938"/>
        <dbReference type="ChEBI" id="CHEBI:57453"/>
        <dbReference type="ChEBI" id="CHEBI:83100"/>
        <dbReference type="ChEBI" id="CHEBI:83143"/>
        <dbReference type="EC" id="2.1.2.10"/>
    </reaction>
</comment>
<keyword evidence="12" id="KW-1185">Reference proteome</keyword>
<keyword evidence="4 7" id="KW-0808">Transferase</keyword>
<dbReference type="InterPro" id="IPR006222">
    <property type="entry name" value="GCVT_N"/>
</dbReference>
<feature type="domain" description="GCVT N-terminal" evidence="9">
    <location>
        <begin position="7"/>
        <end position="265"/>
    </location>
</feature>
<dbReference type="OrthoDB" id="9774591at2"/>
<dbReference type="GO" id="GO:0008483">
    <property type="term" value="F:transaminase activity"/>
    <property type="evidence" value="ECO:0007669"/>
    <property type="project" value="UniProtKB-KW"/>
</dbReference>
<dbReference type="GO" id="GO:0004047">
    <property type="term" value="F:aminomethyltransferase activity"/>
    <property type="evidence" value="ECO:0007669"/>
    <property type="project" value="UniProtKB-UniRule"/>
</dbReference>
<name>A0A430AX48_9ENTE</name>
<dbReference type="NCBIfam" id="NF001567">
    <property type="entry name" value="PRK00389.1"/>
    <property type="match status" value="1"/>
</dbReference>
<evidence type="ECO:0000256" key="8">
    <source>
        <dbReference type="PIRSR" id="PIRSR006487-1"/>
    </source>
</evidence>
<comment type="caution">
    <text evidence="11">The sequence shown here is derived from an EMBL/GenBank/DDBJ whole genome shotgun (WGS) entry which is preliminary data.</text>
</comment>
<dbReference type="EC" id="2.1.2.10" evidence="2 7"/>
<dbReference type="GO" id="GO:0005960">
    <property type="term" value="C:glycine cleavage complex"/>
    <property type="evidence" value="ECO:0007669"/>
    <property type="project" value="InterPro"/>
</dbReference>
<dbReference type="Gene3D" id="3.30.1360.120">
    <property type="entry name" value="Probable tRNA modification gtpase trme, domain 1"/>
    <property type="match status" value="1"/>
</dbReference>
<dbReference type="SUPFAM" id="SSF101790">
    <property type="entry name" value="Aminomethyltransferase beta-barrel domain"/>
    <property type="match status" value="1"/>
</dbReference>
<evidence type="ECO:0000256" key="6">
    <source>
        <dbReference type="ARBA" id="ARBA00047665"/>
    </source>
</evidence>
<dbReference type="FunFam" id="3.30.70.1400:FF:000001">
    <property type="entry name" value="Aminomethyltransferase"/>
    <property type="match status" value="1"/>
</dbReference>
<dbReference type="SUPFAM" id="SSF103025">
    <property type="entry name" value="Folate-binding domain"/>
    <property type="match status" value="1"/>
</dbReference>
<dbReference type="Gene3D" id="3.30.70.1400">
    <property type="entry name" value="Aminomethyltransferase beta-barrel domains"/>
    <property type="match status" value="1"/>
</dbReference>
<evidence type="ECO:0000259" key="9">
    <source>
        <dbReference type="Pfam" id="PF01571"/>
    </source>
</evidence>
<evidence type="ECO:0000256" key="1">
    <source>
        <dbReference type="ARBA" id="ARBA00008609"/>
    </source>
</evidence>
<evidence type="ECO:0000256" key="5">
    <source>
        <dbReference type="ARBA" id="ARBA00031395"/>
    </source>
</evidence>
<dbReference type="FunFam" id="2.40.30.110:FF:000003">
    <property type="entry name" value="Aminomethyltransferase"/>
    <property type="match status" value="1"/>
</dbReference>
<organism evidence="11 12">
    <name type="scientific">Vagococcus elongatus</name>
    <dbReference type="NCBI Taxonomy" id="180344"/>
    <lineage>
        <taxon>Bacteria</taxon>
        <taxon>Bacillati</taxon>
        <taxon>Bacillota</taxon>
        <taxon>Bacilli</taxon>
        <taxon>Lactobacillales</taxon>
        <taxon>Enterococcaceae</taxon>
        <taxon>Vagococcus</taxon>
    </lineage>
</organism>
<dbReference type="Pfam" id="PF08669">
    <property type="entry name" value="GCV_T_C"/>
    <property type="match status" value="1"/>
</dbReference>
<dbReference type="HAMAP" id="MF_00259">
    <property type="entry name" value="GcvT"/>
    <property type="match status" value="1"/>
</dbReference>
<dbReference type="Gene3D" id="2.40.30.110">
    <property type="entry name" value="Aminomethyltransferase beta-barrel domains"/>
    <property type="match status" value="1"/>
</dbReference>
<dbReference type="InterPro" id="IPR022903">
    <property type="entry name" value="GcvT_bac"/>
</dbReference>
<dbReference type="FunFam" id="4.10.1250.10:FF:000001">
    <property type="entry name" value="Aminomethyltransferase"/>
    <property type="match status" value="1"/>
</dbReference>
<dbReference type="AlphaFoldDB" id="A0A430AX48"/>
<evidence type="ECO:0000313" key="12">
    <source>
        <dbReference type="Proteomes" id="UP000287605"/>
    </source>
</evidence>
<evidence type="ECO:0000256" key="4">
    <source>
        <dbReference type="ARBA" id="ARBA00022679"/>
    </source>
</evidence>
<dbReference type="PIRSF" id="PIRSF006487">
    <property type="entry name" value="GcvT"/>
    <property type="match status" value="1"/>
</dbReference>
<dbReference type="InterPro" id="IPR027266">
    <property type="entry name" value="TrmE/GcvT-like"/>
</dbReference>
<dbReference type="PANTHER" id="PTHR43757">
    <property type="entry name" value="AMINOMETHYLTRANSFERASE"/>
    <property type="match status" value="1"/>
</dbReference>
<dbReference type="InterPro" id="IPR006223">
    <property type="entry name" value="GcvT"/>
</dbReference>
<dbReference type="InterPro" id="IPR029043">
    <property type="entry name" value="GcvT/YgfZ_C"/>
</dbReference>
<dbReference type="RefSeq" id="WP_126808394.1">
    <property type="nucleotide sequence ID" value="NZ_NGKA01000007.1"/>
</dbReference>
<dbReference type="GO" id="GO:0005829">
    <property type="term" value="C:cytosol"/>
    <property type="evidence" value="ECO:0007669"/>
    <property type="project" value="TreeGrafter"/>
</dbReference>
<reference evidence="11 12" key="1">
    <citation type="submission" date="2017-05" db="EMBL/GenBank/DDBJ databases">
        <title>Vagococcus spp. assemblies.</title>
        <authorList>
            <person name="Gulvik C.A."/>
        </authorList>
    </citation>
    <scope>NUCLEOTIDE SEQUENCE [LARGE SCALE GENOMIC DNA]</scope>
    <source>
        <strain evidence="11 12">CCUG 51432</strain>
    </source>
</reference>
<evidence type="ECO:0000313" key="11">
    <source>
        <dbReference type="EMBL" id="RSU12651.1"/>
    </source>
</evidence>
<comment type="similarity">
    <text evidence="1 7">Belongs to the GcvT family.</text>
</comment>
<feature type="binding site" evidence="8">
    <location>
        <position position="198"/>
    </location>
    <ligand>
        <name>substrate</name>
    </ligand>
</feature>
<comment type="subunit">
    <text evidence="7">The glycine cleavage system is composed of four proteins: P, T, L and H.</text>
</comment>
<dbReference type="Pfam" id="PF01571">
    <property type="entry name" value="GCV_T"/>
    <property type="match status" value="1"/>
</dbReference>
<dbReference type="InterPro" id="IPR013977">
    <property type="entry name" value="GcvT_C"/>
</dbReference>
<dbReference type="InterPro" id="IPR028896">
    <property type="entry name" value="GcvT/YgfZ/DmdA"/>
</dbReference>
<dbReference type="Gene3D" id="4.10.1250.10">
    <property type="entry name" value="Aminomethyltransferase fragment"/>
    <property type="match status" value="1"/>
</dbReference>
<dbReference type="PANTHER" id="PTHR43757:SF2">
    <property type="entry name" value="AMINOMETHYLTRANSFERASE, MITOCHONDRIAL"/>
    <property type="match status" value="1"/>
</dbReference>
<comment type="function">
    <text evidence="7">The glycine cleavage system catalyzes the degradation of glycine.</text>
</comment>
<feature type="domain" description="Aminomethyltransferase C-terminal" evidence="10">
    <location>
        <begin position="282"/>
        <end position="358"/>
    </location>
</feature>
<accession>A0A430AX48</accession>
<protein>
    <recommendedName>
        <fullName evidence="2 7">Aminomethyltransferase</fullName>
        <ecNumber evidence="2 7">2.1.2.10</ecNumber>
    </recommendedName>
    <alternativeName>
        <fullName evidence="5 7">Glycine cleavage system T protein</fullName>
    </alternativeName>
</protein>
<dbReference type="NCBIfam" id="TIGR00528">
    <property type="entry name" value="gcvT"/>
    <property type="match status" value="1"/>
</dbReference>